<dbReference type="GO" id="GO:0005829">
    <property type="term" value="C:cytosol"/>
    <property type="evidence" value="ECO:0007669"/>
    <property type="project" value="TreeGrafter"/>
</dbReference>
<dbReference type="AlphaFoldDB" id="A0A6N6VGW2"/>
<keyword evidence="2 6" id="KW-0963">Cytoplasm</keyword>
<keyword evidence="8" id="KW-1185">Reference proteome</keyword>
<gene>
    <name evidence="6" type="primary">xseB</name>
    <name evidence="7" type="ORF">F2P47_10615</name>
</gene>
<keyword evidence="5 6" id="KW-0269">Exonuclease</keyword>
<dbReference type="PANTHER" id="PTHR34137">
    <property type="entry name" value="EXODEOXYRIBONUCLEASE 7 SMALL SUBUNIT"/>
    <property type="match status" value="1"/>
</dbReference>
<comment type="function">
    <text evidence="6">Bidirectionally degrades single-stranded DNA into large acid-insoluble oligonucleotides, which are then degraded further into small acid-soluble oligonucleotides.</text>
</comment>
<comment type="catalytic activity">
    <reaction evidence="6">
        <text>Exonucleolytic cleavage in either 5'- to 3'- or 3'- to 5'-direction to yield nucleoside 5'-phosphates.</text>
        <dbReference type="EC" id="3.1.11.6"/>
    </reaction>
</comment>
<keyword evidence="4 6" id="KW-0378">Hydrolase</keyword>
<evidence type="ECO:0000256" key="4">
    <source>
        <dbReference type="ARBA" id="ARBA00022801"/>
    </source>
</evidence>
<dbReference type="Proteomes" id="UP000468901">
    <property type="component" value="Unassembled WGS sequence"/>
</dbReference>
<dbReference type="InterPro" id="IPR037004">
    <property type="entry name" value="Exonuc_VII_ssu_sf"/>
</dbReference>
<evidence type="ECO:0000256" key="5">
    <source>
        <dbReference type="ARBA" id="ARBA00022839"/>
    </source>
</evidence>
<keyword evidence="3 6" id="KW-0540">Nuclease</keyword>
<protein>
    <recommendedName>
        <fullName evidence="6">Exodeoxyribonuclease 7 small subunit</fullName>
        <ecNumber evidence="6">3.1.11.6</ecNumber>
    </recommendedName>
    <alternativeName>
        <fullName evidence="6">Exodeoxyribonuclease VII small subunit</fullName>
        <shortName evidence="6">Exonuclease VII small subunit</shortName>
    </alternativeName>
</protein>
<dbReference type="NCBIfam" id="NF002139">
    <property type="entry name" value="PRK00977.1-3"/>
    <property type="match status" value="1"/>
</dbReference>
<evidence type="ECO:0000313" key="7">
    <source>
        <dbReference type="EMBL" id="KAB7739948.1"/>
    </source>
</evidence>
<dbReference type="Pfam" id="PF02609">
    <property type="entry name" value="Exonuc_VII_S"/>
    <property type="match status" value="1"/>
</dbReference>
<comment type="subcellular location">
    <subcellularLocation>
        <location evidence="6">Cytoplasm</location>
    </subcellularLocation>
</comment>
<evidence type="ECO:0000313" key="8">
    <source>
        <dbReference type="Proteomes" id="UP000468901"/>
    </source>
</evidence>
<evidence type="ECO:0000256" key="6">
    <source>
        <dbReference type="HAMAP-Rule" id="MF_00337"/>
    </source>
</evidence>
<proteinExistence type="inferred from homology"/>
<comment type="subunit">
    <text evidence="6">Heterooligomer composed of large and small subunits.</text>
</comment>
<dbReference type="GO" id="GO:0009318">
    <property type="term" value="C:exodeoxyribonuclease VII complex"/>
    <property type="evidence" value="ECO:0007669"/>
    <property type="project" value="UniProtKB-UniRule"/>
</dbReference>
<dbReference type="EMBL" id="WESC01000008">
    <property type="protein sequence ID" value="KAB7739948.1"/>
    <property type="molecule type" value="Genomic_DNA"/>
</dbReference>
<dbReference type="InterPro" id="IPR003761">
    <property type="entry name" value="Exonuc_VII_S"/>
</dbReference>
<organism evidence="7 8">
    <name type="scientific">Parvibaculum sedimenti</name>
    <dbReference type="NCBI Taxonomy" id="2608632"/>
    <lineage>
        <taxon>Bacteria</taxon>
        <taxon>Pseudomonadati</taxon>
        <taxon>Pseudomonadota</taxon>
        <taxon>Alphaproteobacteria</taxon>
        <taxon>Hyphomicrobiales</taxon>
        <taxon>Parvibaculaceae</taxon>
        <taxon>Parvibaculum</taxon>
    </lineage>
</organism>
<evidence type="ECO:0000256" key="3">
    <source>
        <dbReference type="ARBA" id="ARBA00022722"/>
    </source>
</evidence>
<reference evidence="7 8" key="1">
    <citation type="submission" date="2019-09" db="EMBL/GenBank/DDBJ databases">
        <title>Parvibaculum sedimenti sp. nov., isolated from sediment.</title>
        <authorList>
            <person name="Wang Y."/>
        </authorList>
    </citation>
    <scope>NUCLEOTIDE SEQUENCE [LARGE SCALE GENOMIC DNA]</scope>
    <source>
        <strain evidence="7 8">HXT-9</strain>
    </source>
</reference>
<evidence type="ECO:0000256" key="2">
    <source>
        <dbReference type="ARBA" id="ARBA00022490"/>
    </source>
</evidence>
<dbReference type="EC" id="3.1.11.6" evidence="6"/>
<dbReference type="GO" id="GO:0008855">
    <property type="term" value="F:exodeoxyribonuclease VII activity"/>
    <property type="evidence" value="ECO:0007669"/>
    <property type="project" value="UniProtKB-UniRule"/>
</dbReference>
<name>A0A6N6VGW2_9HYPH</name>
<dbReference type="GO" id="GO:0006308">
    <property type="term" value="P:DNA catabolic process"/>
    <property type="evidence" value="ECO:0007669"/>
    <property type="project" value="UniProtKB-UniRule"/>
</dbReference>
<dbReference type="NCBIfam" id="NF002140">
    <property type="entry name" value="PRK00977.1-4"/>
    <property type="match status" value="1"/>
</dbReference>
<dbReference type="NCBIfam" id="TIGR01280">
    <property type="entry name" value="xseB"/>
    <property type="match status" value="1"/>
</dbReference>
<dbReference type="RefSeq" id="WP_152216327.1">
    <property type="nucleotide sequence ID" value="NZ_JBAQYD010000081.1"/>
</dbReference>
<accession>A0A6N6VGW2</accession>
<dbReference type="Gene3D" id="1.10.287.1040">
    <property type="entry name" value="Exonuclease VII, small subunit"/>
    <property type="match status" value="1"/>
</dbReference>
<evidence type="ECO:0000256" key="1">
    <source>
        <dbReference type="ARBA" id="ARBA00009998"/>
    </source>
</evidence>
<comment type="caution">
    <text evidence="7">The sequence shown here is derived from an EMBL/GenBank/DDBJ whole genome shotgun (WGS) entry which is preliminary data.</text>
</comment>
<dbReference type="SUPFAM" id="SSF116842">
    <property type="entry name" value="XseB-like"/>
    <property type="match status" value="1"/>
</dbReference>
<sequence length="82" mass="8725">MAAPASDIEKLSFEDALAQLEKIVSQLESGEAPLEKSIELYERGTALKAHCEARLKAAEAKVEKITLSAGGEPTGTEPLDVE</sequence>
<dbReference type="PANTHER" id="PTHR34137:SF1">
    <property type="entry name" value="EXODEOXYRIBONUCLEASE 7 SMALL SUBUNIT"/>
    <property type="match status" value="1"/>
</dbReference>
<dbReference type="HAMAP" id="MF_00337">
    <property type="entry name" value="Exonuc_7_S"/>
    <property type="match status" value="1"/>
</dbReference>
<comment type="similarity">
    <text evidence="1 6">Belongs to the XseB family.</text>
</comment>